<dbReference type="Gramene" id="mRNA:HanXRQr2_Chr14g0636471">
    <property type="protein sequence ID" value="CDS:HanXRQr2_Chr14g0636471.1"/>
    <property type="gene ID" value="HanXRQr2_Chr14g0636471"/>
</dbReference>
<accession>A0A9K3E7X0</accession>
<keyword evidence="2" id="KW-1185">Reference proteome</keyword>
<reference evidence="1" key="1">
    <citation type="journal article" date="2017" name="Nature">
        <title>The sunflower genome provides insights into oil metabolism, flowering and Asterid evolution.</title>
        <authorList>
            <person name="Badouin H."/>
            <person name="Gouzy J."/>
            <person name="Grassa C.J."/>
            <person name="Murat F."/>
            <person name="Staton S.E."/>
            <person name="Cottret L."/>
            <person name="Lelandais-Briere C."/>
            <person name="Owens G.L."/>
            <person name="Carrere S."/>
            <person name="Mayjonade B."/>
            <person name="Legrand L."/>
            <person name="Gill N."/>
            <person name="Kane N.C."/>
            <person name="Bowers J.E."/>
            <person name="Hubner S."/>
            <person name="Bellec A."/>
            <person name="Berard A."/>
            <person name="Berges H."/>
            <person name="Blanchet N."/>
            <person name="Boniface M.C."/>
            <person name="Brunel D."/>
            <person name="Catrice O."/>
            <person name="Chaidir N."/>
            <person name="Claudel C."/>
            <person name="Donnadieu C."/>
            <person name="Faraut T."/>
            <person name="Fievet G."/>
            <person name="Helmstetter N."/>
            <person name="King M."/>
            <person name="Knapp S.J."/>
            <person name="Lai Z."/>
            <person name="Le Paslier M.C."/>
            <person name="Lippi Y."/>
            <person name="Lorenzon L."/>
            <person name="Mandel J.R."/>
            <person name="Marage G."/>
            <person name="Marchand G."/>
            <person name="Marquand E."/>
            <person name="Bret-Mestries E."/>
            <person name="Morien E."/>
            <person name="Nambeesan S."/>
            <person name="Nguyen T."/>
            <person name="Pegot-Espagnet P."/>
            <person name="Pouilly N."/>
            <person name="Raftis F."/>
            <person name="Sallet E."/>
            <person name="Schiex T."/>
            <person name="Thomas J."/>
            <person name="Vandecasteele C."/>
            <person name="Vares D."/>
            <person name="Vear F."/>
            <person name="Vautrin S."/>
            <person name="Crespi M."/>
            <person name="Mangin B."/>
            <person name="Burke J.M."/>
            <person name="Salse J."/>
            <person name="Munos S."/>
            <person name="Vincourt P."/>
            <person name="Rieseberg L.H."/>
            <person name="Langlade N.B."/>
        </authorList>
    </citation>
    <scope>NUCLEOTIDE SEQUENCE</scope>
    <source>
        <tissue evidence="1">Leaves</tissue>
    </source>
</reference>
<sequence>MAVDQLSKVEPRPHKNQWVLSMSLMGCLIADSWSQMDLNLRPYSATVEDPLVNWRRLSRSKCIRSKEVLLYAASRATQICRAVERPSIQPPLPW</sequence>
<dbReference type="Proteomes" id="UP000215914">
    <property type="component" value="Unassembled WGS sequence"/>
</dbReference>
<evidence type="ECO:0000313" key="1">
    <source>
        <dbReference type="EMBL" id="KAF5768438.1"/>
    </source>
</evidence>
<gene>
    <name evidence="1" type="ORF">HanXRQr2_Chr14g0636471</name>
</gene>
<name>A0A9K3E7X0_HELAN</name>
<organism evidence="1 2">
    <name type="scientific">Helianthus annuus</name>
    <name type="common">Common sunflower</name>
    <dbReference type="NCBI Taxonomy" id="4232"/>
    <lineage>
        <taxon>Eukaryota</taxon>
        <taxon>Viridiplantae</taxon>
        <taxon>Streptophyta</taxon>
        <taxon>Embryophyta</taxon>
        <taxon>Tracheophyta</taxon>
        <taxon>Spermatophyta</taxon>
        <taxon>Magnoliopsida</taxon>
        <taxon>eudicotyledons</taxon>
        <taxon>Gunneridae</taxon>
        <taxon>Pentapetalae</taxon>
        <taxon>asterids</taxon>
        <taxon>campanulids</taxon>
        <taxon>Asterales</taxon>
        <taxon>Asteraceae</taxon>
        <taxon>Asteroideae</taxon>
        <taxon>Heliantheae alliance</taxon>
        <taxon>Heliantheae</taxon>
        <taxon>Helianthus</taxon>
    </lineage>
</organism>
<dbReference type="EMBL" id="MNCJ02000329">
    <property type="protein sequence ID" value="KAF5768438.1"/>
    <property type="molecule type" value="Genomic_DNA"/>
</dbReference>
<dbReference type="AlphaFoldDB" id="A0A9K3E7X0"/>
<comment type="caution">
    <text evidence="1">The sequence shown here is derived from an EMBL/GenBank/DDBJ whole genome shotgun (WGS) entry which is preliminary data.</text>
</comment>
<evidence type="ECO:0000313" key="2">
    <source>
        <dbReference type="Proteomes" id="UP000215914"/>
    </source>
</evidence>
<protein>
    <submittedName>
        <fullName evidence="1">Uncharacterized protein</fullName>
    </submittedName>
</protein>
<proteinExistence type="predicted"/>
<reference evidence="1" key="2">
    <citation type="submission" date="2020-06" db="EMBL/GenBank/DDBJ databases">
        <title>Helianthus annuus Genome sequencing and assembly Release 2.</title>
        <authorList>
            <person name="Gouzy J."/>
            <person name="Langlade N."/>
            <person name="Munos S."/>
        </authorList>
    </citation>
    <scope>NUCLEOTIDE SEQUENCE</scope>
    <source>
        <tissue evidence="1">Leaves</tissue>
    </source>
</reference>